<dbReference type="GO" id="GO:0005737">
    <property type="term" value="C:cytoplasm"/>
    <property type="evidence" value="ECO:0007669"/>
    <property type="project" value="TreeGrafter"/>
</dbReference>
<dbReference type="CDD" id="cd00570">
    <property type="entry name" value="GST_N_family"/>
    <property type="match status" value="1"/>
</dbReference>
<dbReference type="Proteomes" id="UP000664417">
    <property type="component" value="Unassembled WGS sequence"/>
</dbReference>
<evidence type="ECO:0000313" key="2">
    <source>
        <dbReference type="EMBL" id="MBO1320301.1"/>
    </source>
</evidence>
<gene>
    <name evidence="2" type="ORF">J3U88_17635</name>
</gene>
<dbReference type="InterPro" id="IPR036282">
    <property type="entry name" value="Glutathione-S-Trfase_C_sf"/>
</dbReference>
<dbReference type="SUPFAM" id="SSF52833">
    <property type="entry name" value="Thioredoxin-like"/>
    <property type="match status" value="1"/>
</dbReference>
<accession>A0A8J7U6F3</accession>
<dbReference type="Pfam" id="PF13417">
    <property type="entry name" value="GST_N_3"/>
    <property type="match status" value="1"/>
</dbReference>
<reference evidence="2" key="1">
    <citation type="submission" date="2021-03" db="EMBL/GenBank/DDBJ databases">
        <authorList>
            <person name="Wang G."/>
        </authorList>
    </citation>
    <scope>NUCLEOTIDE SEQUENCE</scope>
    <source>
        <strain evidence="2">KCTC 12899</strain>
    </source>
</reference>
<dbReference type="RefSeq" id="WP_207860255.1">
    <property type="nucleotide sequence ID" value="NZ_JAFREP010000016.1"/>
</dbReference>
<dbReference type="PANTHER" id="PTHR43986">
    <property type="entry name" value="ELONGATION FACTOR 1-GAMMA"/>
    <property type="match status" value="1"/>
</dbReference>
<dbReference type="SUPFAM" id="SSF47616">
    <property type="entry name" value="GST C-terminal domain-like"/>
    <property type="match status" value="1"/>
</dbReference>
<keyword evidence="3" id="KW-1185">Reference proteome</keyword>
<dbReference type="PANTHER" id="PTHR43986:SF1">
    <property type="entry name" value="ELONGATION FACTOR 1-GAMMA"/>
    <property type="match status" value="1"/>
</dbReference>
<protein>
    <submittedName>
        <fullName evidence="2">Glutathione S-transferase family protein</fullName>
    </submittedName>
</protein>
<comment type="caution">
    <text evidence="2">The sequence shown here is derived from an EMBL/GenBank/DDBJ whole genome shotgun (WGS) entry which is preliminary data.</text>
</comment>
<dbReference type="EMBL" id="JAFREP010000016">
    <property type="protein sequence ID" value="MBO1320301.1"/>
    <property type="molecule type" value="Genomic_DNA"/>
</dbReference>
<sequence>MTIKLHGVPASNFYNIAKVALQLKGLAFEEIPLHPNEKTPAFLAMSPLGKIPCIQTDQGAMSESLAIALYAERLQPEPALFPADAFAAGRALQIHQLLNLYGFQHTAKLIKPCFFGAPAEADFIDATLAEAGKVITATAQVCAFAPYIAGEQMTIADLTALFELDLLHRCAQLAKRGSPLDTFTGWAGWRETMLKNPIIADAVAARDQMWEHLLSQAASA</sequence>
<dbReference type="SFLD" id="SFLDS00019">
    <property type="entry name" value="Glutathione_Transferase_(cytos"/>
    <property type="match status" value="1"/>
</dbReference>
<dbReference type="Gene3D" id="1.20.1050.10">
    <property type="match status" value="1"/>
</dbReference>
<dbReference type="PROSITE" id="PS50404">
    <property type="entry name" value="GST_NTER"/>
    <property type="match status" value="1"/>
</dbReference>
<evidence type="ECO:0000259" key="1">
    <source>
        <dbReference type="PROSITE" id="PS50404"/>
    </source>
</evidence>
<proteinExistence type="predicted"/>
<name>A0A8J7U6F3_9BACT</name>
<dbReference type="InterPro" id="IPR050802">
    <property type="entry name" value="EF-GSTs"/>
</dbReference>
<dbReference type="AlphaFoldDB" id="A0A8J7U6F3"/>
<evidence type="ECO:0000313" key="3">
    <source>
        <dbReference type="Proteomes" id="UP000664417"/>
    </source>
</evidence>
<organism evidence="2 3">
    <name type="scientific">Acanthopleuribacter pedis</name>
    <dbReference type="NCBI Taxonomy" id="442870"/>
    <lineage>
        <taxon>Bacteria</taxon>
        <taxon>Pseudomonadati</taxon>
        <taxon>Acidobacteriota</taxon>
        <taxon>Holophagae</taxon>
        <taxon>Acanthopleuribacterales</taxon>
        <taxon>Acanthopleuribacteraceae</taxon>
        <taxon>Acanthopleuribacter</taxon>
    </lineage>
</organism>
<dbReference type="GO" id="GO:0006414">
    <property type="term" value="P:translational elongation"/>
    <property type="evidence" value="ECO:0007669"/>
    <property type="project" value="TreeGrafter"/>
</dbReference>
<dbReference type="InterPro" id="IPR036249">
    <property type="entry name" value="Thioredoxin-like_sf"/>
</dbReference>
<feature type="domain" description="GST N-terminal" evidence="1">
    <location>
        <begin position="1"/>
        <end position="79"/>
    </location>
</feature>
<dbReference type="InterPro" id="IPR004045">
    <property type="entry name" value="Glutathione_S-Trfase_N"/>
</dbReference>
<dbReference type="Gene3D" id="3.40.30.10">
    <property type="entry name" value="Glutaredoxin"/>
    <property type="match status" value="1"/>
</dbReference>
<dbReference type="InterPro" id="IPR040079">
    <property type="entry name" value="Glutathione_S-Trfase"/>
</dbReference>